<feature type="compositionally biased region" description="Polar residues" evidence="1">
    <location>
        <begin position="33"/>
        <end position="59"/>
    </location>
</feature>
<dbReference type="Proteomes" id="UP000646827">
    <property type="component" value="Unassembled WGS sequence"/>
</dbReference>
<feature type="compositionally biased region" description="Basic and acidic residues" evidence="1">
    <location>
        <begin position="1"/>
        <end position="10"/>
    </location>
</feature>
<comment type="caution">
    <text evidence="3">The sequence shown here is derived from an EMBL/GenBank/DDBJ whole genome shotgun (WGS) entry which is preliminary data.</text>
</comment>
<dbReference type="OrthoDB" id="3253553at2759"/>
<keyword evidence="2" id="KW-1133">Transmembrane helix</keyword>
<feature type="compositionally biased region" description="Polar residues" evidence="1">
    <location>
        <begin position="12"/>
        <end position="26"/>
    </location>
</feature>
<feature type="transmembrane region" description="Helical" evidence="2">
    <location>
        <begin position="215"/>
        <end position="238"/>
    </location>
</feature>
<feature type="region of interest" description="Disordered" evidence="1">
    <location>
        <begin position="1"/>
        <end position="112"/>
    </location>
</feature>
<organism evidence="3 4">
    <name type="scientific">Circinella minor</name>
    <dbReference type="NCBI Taxonomy" id="1195481"/>
    <lineage>
        <taxon>Eukaryota</taxon>
        <taxon>Fungi</taxon>
        <taxon>Fungi incertae sedis</taxon>
        <taxon>Mucoromycota</taxon>
        <taxon>Mucoromycotina</taxon>
        <taxon>Mucoromycetes</taxon>
        <taxon>Mucorales</taxon>
        <taxon>Lichtheimiaceae</taxon>
        <taxon>Circinella</taxon>
    </lineage>
</organism>
<feature type="transmembrane region" description="Helical" evidence="2">
    <location>
        <begin position="145"/>
        <end position="168"/>
    </location>
</feature>
<keyword evidence="4" id="KW-1185">Reference proteome</keyword>
<dbReference type="AlphaFoldDB" id="A0A8H7RRN3"/>
<protein>
    <recommendedName>
        <fullName evidence="5">MARVEL domain-containing protein</fullName>
    </recommendedName>
</protein>
<name>A0A8H7RRN3_9FUNG</name>
<feature type="transmembrane region" description="Helical" evidence="2">
    <location>
        <begin position="258"/>
        <end position="277"/>
    </location>
</feature>
<evidence type="ECO:0008006" key="5">
    <source>
        <dbReference type="Google" id="ProtNLM"/>
    </source>
</evidence>
<feature type="compositionally biased region" description="Low complexity" evidence="1">
    <location>
        <begin position="69"/>
        <end position="92"/>
    </location>
</feature>
<evidence type="ECO:0000313" key="4">
    <source>
        <dbReference type="Proteomes" id="UP000646827"/>
    </source>
</evidence>
<sequence>MRNPFRKDKNIPPTTTESPATINAWDSSKVEDYTTNNGNNHLSLSENNNPFTLSSSDAVNNYGEKTEHSTTLTNTNNHHPSPSTTPGTTMMMDRNNTPESLSTKSPQPAAIHTRSASIEIPPLPYPTEGEKATTPIKKNPNKGRFFVRVWQMIAAIGAFGFQVGATPYSGHDMPFSKIGLLYYIYAICWFSFIWSLFNIYVYLTRRFGKGSKIKRPVSILMDCFIAALFGVGTFYEFAMYKCPPGAYDGWCNFFNTGSFFLVTLFATYVLQTLWDVFGGMSCLRRHD</sequence>
<feature type="transmembrane region" description="Helical" evidence="2">
    <location>
        <begin position="180"/>
        <end position="203"/>
    </location>
</feature>
<keyword evidence="2" id="KW-0472">Membrane</keyword>
<proteinExistence type="predicted"/>
<feature type="compositionally biased region" description="Polar residues" evidence="1">
    <location>
        <begin position="94"/>
        <end position="106"/>
    </location>
</feature>
<gene>
    <name evidence="3" type="ORF">INT45_003172</name>
</gene>
<dbReference type="EMBL" id="JAEPRB010000468">
    <property type="protein sequence ID" value="KAG2215972.1"/>
    <property type="molecule type" value="Genomic_DNA"/>
</dbReference>
<reference evidence="3 4" key="1">
    <citation type="submission" date="2020-12" db="EMBL/GenBank/DDBJ databases">
        <title>Metabolic potential, ecology and presence of endohyphal bacteria is reflected in genomic diversity of Mucoromycotina.</title>
        <authorList>
            <person name="Muszewska A."/>
            <person name="Okrasinska A."/>
            <person name="Steczkiewicz K."/>
            <person name="Drgas O."/>
            <person name="Orlowska M."/>
            <person name="Perlinska-Lenart U."/>
            <person name="Aleksandrzak-Piekarczyk T."/>
            <person name="Szatraj K."/>
            <person name="Zielenkiewicz U."/>
            <person name="Pilsyk S."/>
            <person name="Malc E."/>
            <person name="Mieczkowski P."/>
            <person name="Kruszewska J.S."/>
            <person name="Biernat P."/>
            <person name="Pawlowska J."/>
        </authorList>
    </citation>
    <scope>NUCLEOTIDE SEQUENCE [LARGE SCALE GENOMIC DNA]</scope>
    <source>
        <strain evidence="3 4">CBS 142.35</strain>
    </source>
</reference>
<accession>A0A8H7RRN3</accession>
<evidence type="ECO:0000256" key="1">
    <source>
        <dbReference type="SAM" id="MobiDB-lite"/>
    </source>
</evidence>
<keyword evidence="2" id="KW-0812">Transmembrane</keyword>
<evidence type="ECO:0000256" key="2">
    <source>
        <dbReference type="SAM" id="Phobius"/>
    </source>
</evidence>
<evidence type="ECO:0000313" key="3">
    <source>
        <dbReference type="EMBL" id="KAG2215972.1"/>
    </source>
</evidence>